<dbReference type="AlphaFoldDB" id="A0A814DUJ3"/>
<comment type="caution">
    <text evidence="1">The sequence shown here is derived from an EMBL/GenBank/DDBJ whole genome shotgun (WGS) entry which is preliminary data.</text>
</comment>
<accession>A0A814DUJ3</accession>
<dbReference type="Proteomes" id="UP000663860">
    <property type="component" value="Unassembled WGS sequence"/>
</dbReference>
<dbReference type="EMBL" id="CAJOBB010000220">
    <property type="protein sequence ID" value="CAF3615388.1"/>
    <property type="molecule type" value="Genomic_DNA"/>
</dbReference>
<dbReference type="EMBL" id="CAJNOE010000135">
    <property type="protein sequence ID" value="CAF0961921.1"/>
    <property type="molecule type" value="Genomic_DNA"/>
</dbReference>
<dbReference type="Proteomes" id="UP000663868">
    <property type="component" value="Unassembled WGS sequence"/>
</dbReference>
<organism evidence="1 3">
    <name type="scientific">Adineta steineri</name>
    <dbReference type="NCBI Taxonomy" id="433720"/>
    <lineage>
        <taxon>Eukaryota</taxon>
        <taxon>Metazoa</taxon>
        <taxon>Spiralia</taxon>
        <taxon>Gnathifera</taxon>
        <taxon>Rotifera</taxon>
        <taxon>Eurotatoria</taxon>
        <taxon>Bdelloidea</taxon>
        <taxon>Adinetida</taxon>
        <taxon>Adinetidae</taxon>
        <taxon>Adineta</taxon>
    </lineage>
</organism>
<evidence type="ECO:0000313" key="1">
    <source>
        <dbReference type="EMBL" id="CAF0961921.1"/>
    </source>
</evidence>
<protein>
    <submittedName>
        <fullName evidence="1">Uncharacterized protein</fullName>
    </submittedName>
</protein>
<reference evidence="1" key="1">
    <citation type="submission" date="2021-02" db="EMBL/GenBank/DDBJ databases">
        <authorList>
            <person name="Nowell W R."/>
        </authorList>
    </citation>
    <scope>NUCLEOTIDE SEQUENCE</scope>
</reference>
<name>A0A814DUJ3_9BILA</name>
<sequence length="136" mass="15935">MLNNTKGLAIQVDRLTLHGKTQPKPIPNILPNLSNKTNDISHESHVSFPSNNIKIFRLTFEDLNSNEKLIYNKTEETINDSIRQQSLVNLNEENKEKDEYILSPIYESIDERRNSINLLKNKKEIKTYDEQFETLY</sequence>
<proteinExistence type="predicted"/>
<evidence type="ECO:0000313" key="3">
    <source>
        <dbReference type="Proteomes" id="UP000663860"/>
    </source>
</evidence>
<gene>
    <name evidence="1" type="ORF">IZO911_LOCUS15591</name>
    <name evidence="2" type="ORF">KXQ929_LOCUS5864</name>
</gene>
<evidence type="ECO:0000313" key="2">
    <source>
        <dbReference type="EMBL" id="CAF3615388.1"/>
    </source>
</evidence>